<dbReference type="InterPro" id="IPR055356">
    <property type="entry name" value="ZP-N"/>
</dbReference>
<feature type="domain" description="ZP-domain containing protein Ig-like" evidence="4">
    <location>
        <begin position="365"/>
        <end position="474"/>
    </location>
</feature>
<dbReference type="OrthoDB" id="8945590at2759"/>
<sequence length="730" mass="82230">MKRHATSDLLEKKLEVYVLSLFLIPYLLVCSGQSAMIVISGCLSTQIFLATNLAESEVHEVSGQWAAECGYTMTLDSWGDLLLRVSYLACLVENQRETEFRLLVWFINQDSNGEEISYPLLLTCPLQVPWGPRELVCEQNYMEVSVLKQLPPNNHMGTAWVTPAPVELDDGLREWRVVFRVPVLHQEGGMREETVPVRMAHLLGYHINTTDSRILLRCSYRSKLAYMLQLGETDVEVVSATILYKLKWTLMTVDMSVACTMSQARMDGSDVLWSLPRNLPPLVHPPFIEKGLKLGVGGRYLSECVAHQRGYMIHDNNGTLEIRIPFGAEGGFIKSHAIDGHYSQSYFVDVFLLREWEDTAWSLTRQQTVPSQGEFSVSLCCFPHDVSLGNVTVAGQLVLWEEMERNGVRLSQNPFPNNTYMYLFQMPFSHPFVSQKYLGDRLRRYTFSGVFSFILSPDGEIYNYPATVEADLQDVVLPKLEGECTVRGVRTLAYYGNVDSSEWSLYVGGMRLDWELVELGGFSLDPHELYLSLEVPLYAPGMAYEGLGLQGLLVSVLVSLVHLETAEEQTHVQRCVFPVRELLVCLPDGRMVVMVDTAGASPPVNPSHTALLDPACRPLETDHSRAIFSFSIDSCGTVATVIYRNEVRNTPPFPPHLRPLSQPQLHYRVPLGCVHPENGNRTLAIYLPSHPPTPPPMKRTLKTASLSHTRHLEDRGKELISHSRDTNCNR</sequence>
<evidence type="ECO:0000259" key="3">
    <source>
        <dbReference type="Pfam" id="PF23344"/>
    </source>
</evidence>
<feature type="region of interest" description="Disordered" evidence="1">
    <location>
        <begin position="710"/>
        <end position="730"/>
    </location>
</feature>
<evidence type="ECO:0000313" key="5">
    <source>
        <dbReference type="EMBL" id="ROJ44591.1"/>
    </source>
</evidence>
<protein>
    <submittedName>
        <fullName evidence="5">Uncharacterized protein</fullName>
    </submittedName>
</protein>
<evidence type="ECO:0000259" key="4">
    <source>
        <dbReference type="Pfam" id="PF26562"/>
    </source>
</evidence>
<keyword evidence="2" id="KW-0812">Transmembrane</keyword>
<dbReference type="InterPro" id="IPR058876">
    <property type="entry name" value="Ig-like_ZP"/>
</dbReference>
<reference evidence="5 6" key="1">
    <citation type="submission" date="2018-10" db="EMBL/GenBank/DDBJ databases">
        <title>Genome assembly for a Yunnan-Guizhou Plateau 3E fish, Anabarilius grahami (Regan), and its evolutionary and genetic applications.</title>
        <authorList>
            <person name="Jiang W."/>
        </authorList>
    </citation>
    <scope>NUCLEOTIDE SEQUENCE [LARGE SCALE GENOMIC DNA]</scope>
    <source>
        <strain evidence="5">AG-KIZ</strain>
        <tissue evidence="5">Muscle</tissue>
    </source>
</reference>
<keyword evidence="2" id="KW-1133">Transmembrane helix</keyword>
<evidence type="ECO:0000256" key="1">
    <source>
        <dbReference type="SAM" id="MobiDB-lite"/>
    </source>
</evidence>
<keyword evidence="6" id="KW-1185">Reference proteome</keyword>
<organism evidence="5 6">
    <name type="scientific">Anabarilius grahami</name>
    <name type="common">Kanglang fish</name>
    <name type="synonym">Barilius grahami</name>
    <dbReference type="NCBI Taxonomy" id="495550"/>
    <lineage>
        <taxon>Eukaryota</taxon>
        <taxon>Metazoa</taxon>
        <taxon>Chordata</taxon>
        <taxon>Craniata</taxon>
        <taxon>Vertebrata</taxon>
        <taxon>Euteleostomi</taxon>
        <taxon>Actinopterygii</taxon>
        <taxon>Neopterygii</taxon>
        <taxon>Teleostei</taxon>
        <taxon>Ostariophysi</taxon>
        <taxon>Cypriniformes</taxon>
        <taxon>Xenocyprididae</taxon>
        <taxon>Xenocypridinae</taxon>
        <taxon>Xenocypridinae incertae sedis</taxon>
        <taxon>Anabarilius</taxon>
    </lineage>
</organism>
<accession>A0A3N0XTS7</accession>
<comment type="caution">
    <text evidence="5">The sequence shown here is derived from an EMBL/GenBank/DDBJ whole genome shotgun (WGS) entry which is preliminary data.</text>
</comment>
<dbReference type="Gene3D" id="2.60.40.3210">
    <property type="entry name" value="Zona pellucida, ZP-N domain"/>
    <property type="match status" value="1"/>
</dbReference>
<proteinExistence type="predicted"/>
<dbReference type="PANTHER" id="PTHR47130">
    <property type="entry name" value="SI:DKEY-19B23.11-RELATED"/>
    <property type="match status" value="1"/>
</dbReference>
<name>A0A3N0XTS7_ANAGA</name>
<dbReference type="Proteomes" id="UP000281406">
    <property type="component" value="Unassembled WGS sequence"/>
</dbReference>
<dbReference type="Pfam" id="PF23344">
    <property type="entry name" value="ZP-N"/>
    <property type="match status" value="1"/>
</dbReference>
<gene>
    <name evidence="5" type="ORF">DPX16_4909</name>
</gene>
<dbReference type="PANTHER" id="PTHR47130:SF1">
    <property type="entry name" value="ZP DOMAIN-CONTAINING PROTEIN"/>
    <property type="match status" value="1"/>
</dbReference>
<feature type="domain" description="ZP-N" evidence="3">
    <location>
        <begin position="585"/>
        <end position="675"/>
    </location>
</feature>
<feature type="transmembrane region" description="Helical" evidence="2">
    <location>
        <begin position="16"/>
        <end position="39"/>
    </location>
</feature>
<dbReference type="Pfam" id="PF26562">
    <property type="entry name" value="Ig-like"/>
    <property type="match status" value="1"/>
</dbReference>
<dbReference type="AlphaFoldDB" id="A0A3N0XTS7"/>
<evidence type="ECO:0000256" key="2">
    <source>
        <dbReference type="SAM" id="Phobius"/>
    </source>
</evidence>
<dbReference type="EMBL" id="RJVU01060737">
    <property type="protein sequence ID" value="ROJ44591.1"/>
    <property type="molecule type" value="Genomic_DNA"/>
</dbReference>
<evidence type="ECO:0000313" key="6">
    <source>
        <dbReference type="Proteomes" id="UP000281406"/>
    </source>
</evidence>
<keyword evidence="2" id="KW-0472">Membrane</keyword>